<protein>
    <submittedName>
        <fullName evidence="11">Unannotated protein</fullName>
    </submittedName>
</protein>
<dbReference type="Gene3D" id="3.30.428.10">
    <property type="entry name" value="HIT-like"/>
    <property type="match status" value="2"/>
</dbReference>
<name>A0A6J6SVA4_9ZZZZ</name>
<sequence>MSQLRLNPLTGRWVTIVAERAMRPTDFATRTPTVESDPSRPCPFCPGSEEISLPPIDSTGNEDDWRMRVLPNLYPAFAGEDSLAVRNLGPVHVMAEASGTHEVFVFTPSHTRNIIEFSDATCADMMVTLKKRLLDHASSDNIRYTQVIVNHGREAGASLAHPHGQLLGLPFVPGEILDEERAFVRFEGGCILCATVEAELVSGERVLFATEDAVAICPWWSGGPYEILIIPRHHDMHLPDSTDEQLAGVGRAIRDSLVYLNNLFDDVSFNLVFHTAPHHHNGAYHWHIHLFPKLTTVAGFERGTGVMINIVPPEQAAAELRRVGTSAQSR</sequence>
<dbReference type="InterPro" id="IPR001937">
    <property type="entry name" value="GalP_UDPtransf1"/>
</dbReference>
<keyword evidence="3" id="KW-0808">Transferase</keyword>
<keyword evidence="4" id="KW-0548">Nucleotidyltransferase</keyword>
<evidence type="ECO:0000256" key="8">
    <source>
        <dbReference type="SAM" id="MobiDB-lite"/>
    </source>
</evidence>
<gene>
    <name evidence="11" type="ORF">UFOPK2658_02144</name>
</gene>
<reference evidence="11" key="1">
    <citation type="submission" date="2020-05" db="EMBL/GenBank/DDBJ databases">
        <authorList>
            <person name="Chiriac C."/>
            <person name="Salcher M."/>
            <person name="Ghai R."/>
            <person name="Kavagutti S V."/>
        </authorList>
    </citation>
    <scope>NUCLEOTIDE SEQUENCE</scope>
</reference>
<dbReference type="GO" id="GO:0008108">
    <property type="term" value="F:UDP-glucose:hexose-1-phosphate uridylyltransferase activity"/>
    <property type="evidence" value="ECO:0007669"/>
    <property type="project" value="InterPro"/>
</dbReference>
<dbReference type="EMBL" id="CAEZYH010000205">
    <property type="protein sequence ID" value="CAB4738557.1"/>
    <property type="molecule type" value="Genomic_DNA"/>
</dbReference>
<keyword evidence="7" id="KW-0119">Carbohydrate metabolism</keyword>
<accession>A0A6J6SVA4</accession>
<evidence type="ECO:0000256" key="3">
    <source>
        <dbReference type="ARBA" id="ARBA00022679"/>
    </source>
</evidence>
<dbReference type="GO" id="GO:0006012">
    <property type="term" value="P:galactose metabolic process"/>
    <property type="evidence" value="ECO:0007669"/>
    <property type="project" value="UniProtKB-UniPathway"/>
</dbReference>
<organism evidence="11">
    <name type="scientific">freshwater metagenome</name>
    <dbReference type="NCBI Taxonomy" id="449393"/>
    <lineage>
        <taxon>unclassified sequences</taxon>
        <taxon>metagenomes</taxon>
        <taxon>ecological metagenomes</taxon>
    </lineage>
</organism>
<dbReference type="SUPFAM" id="SSF54197">
    <property type="entry name" value="HIT-like"/>
    <property type="match status" value="2"/>
</dbReference>
<dbReference type="InterPro" id="IPR005850">
    <property type="entry name" value="GalP_Utransf_C"/>
</dbReference>
<feature type="domain" description="Galactose-1-phosphate uridyl transferase C-terminal" evidence="10">
    <location>
        <begin position="188"/>
        <end position="295"/>
    </location>
</feature>
<evidence type="ECO:0000259" key="10">
    <source>
        <dbReference type="Pfam" id="PF02744"/>
    </source>
</evidence>
<comment type="cofactor">
    <cofactor evidence="1">
        <name>Zn(2+)</name>
        <dbReference type="ChEBI" id="CHEBI:29105"/>
    </cofactor>
</comment>
<dbReference type="Pfam" id="PF01087">
    <property type="entry name" value="GalP_UDP_transf"/>
    <property type="match status" value="1"/>
</dbReference>
<dbReference type="NCBIfam" id="TIGR00209">
    <property type="entry name" value="galT_1"/>
    <property type="match status" value="1"/>
</dbReference>
<evidence type="ECO:0000256" key="5">
    <source>
        <dbReference type="ARBA" id="ARBA00022723"/>
    </source>
</evidence>
<feature type="domain" description="Galactose-1-phosphate uridyl transferase N-terminal" evidence="9">
    <location>
        <begin position="2"/>
        <end position="173"/>
    </location>
</feature>
<dbReference type="UniPathway" id="UPA00214"/>
<dbReference type="InterPro" id="IPR053177">
    <property type="entry name" value="ADP-glucose_phosphorylase"/>
</dbReference>
<evidence type="ECO:0000256" key="6">
    <source>
        <dbReference type="ARBA" id="ARBA00022833"/>
    </source>
</evidence>
<comment type="similarity">
    <text evidence="2">Belongs to the galactose-1-phosphate uridylyltransferase type 1 family.</text>
</comment>
<dbReference type="PIRSF" id="PIRSF000808">
    <property type="entry name" value="GalT"/>
    <property type="match status" value="1"/>
</dbReference>
<dbReference type="AlphaFoldDB" id="A0A6J6SVA4"/>
<evidence type="ECO:0000256" key="4">
    <source>
        <dbReference type="ARBA" id="ARBA00022695"/>
    </source>
</evidence>
<feature type="region of interest" description="Disordered" evidence="8">
    <location>
        <begin position="29"/>
        <end position="57"/>
    </location>
</feature>
<dbReference type="InterPro" id="IPR036265">
    <property type="entry name" value="HIT-like_sf"/>
</dbReference>
<dbReference type="PANTHER" id="PTHR42763">
    <property type="entry name" value="ADP-GLUCOSE PHOSPHORYLASE"/>
    <property type="match status" value="1"/>
</dbReference>
<dbReference type="PANTHER" id="PTHR42763:SF2">
    <property type="entry name" value="ADP-GLUCOSE PHOSPHORYLASE"/>
    <property type="match status" value="1"/>
</dbReference>
<proteinExistence type="inferred from homology"/>
<keyword evidence="5" id="KW-0479">Metal-binding</keyword>
<keyword evidence="6" id="KW-0862">Zinc</keyword>
<dbReference type="InterPro" id="IPR005849">
    <property type="entry name" value="GalP_Utransf_N"/>
</dbReference>
<evidence type="ECO:0000256" key="1">
    <source>
        <dbReference type="ARBA" id="ARBA00001947"/>
    </source>
</evidence>
<evidence type="ECO:0000256" key="7">
    <source>
        <dbReference type="ARBA" id="ARBA00023277"/>
    </source>
</evidence>
<evidence type="ECO:0000256" key="2">
    <source>
        <dbReference type="ARBA" id="ARBA00010951"/>
    </source>
</evidence>
<dbReference type="Pfam" id="PF02744">
    <property type="entry name" value="GalP_UDP_tr_C"/>
    <property type="match status" value="1"/>
</dbReference>
<evidence type="ECO:0000259" key="9">
    <source>
        <dbReference type="Pfam" id="PF01087"/>
    </source>
</evidence>
<evidence type="ECO:0000313" key="11">
    <source>
        <dbReference type="EMBL" id="CAB4738557.1"/>
    </source>
</evidence>
<dbReference type="GO" id="GO:0008270">
    <property type="term" value="F:zinc ion binding"/>
    <property type="evidence" value="ECO:0007669"/>
    <property type="project" value="InterPro"/>
</dbReference>